<evidence type="ECO:0000259" key="3">
    <source>
        <dbReference type="PROSITE" id="PS51186"/>
    </source>
</evidence>
<dbReference type="InterPro" id="IPR000182">
    <property type="entry name" value="GNAT_dom"/>
</dbReference>
<comment type="caution">
    <text evidence="4">The sequence shown here is derived from an EMBL/GenBank/DDBJ whole genome shotgun (WGS) entry which is preliminary data.</text>
</comment>
<dbReference type="InterPro" id="IPR016181">
    <property type="entry name" value="Acyl_CoA_acyltransferase"/>
</dbReference>
<organism evidence="4 5">
    <name type="scientific">Ideonella dechloratans</name>
    <dbReference type="NCBI Taxonomy" id="36863"/>
    <lineage>
        <taxon>Bacteria</taxon>
        <taxon>Pseudomonadati</taxon>
        <taxon>Pseudomonadota</taxon>
        <taxon>Betaproteobacteria</taxon>
        <taxon>Burkholderiales</taxon>
        <taxon>Sphaerotilaceae</taxon>
        <taxon>Ideonella</taxon>
    </lineage>
</organism>
<dbReference type="InterPro" id="IPR050832">
    <property type="entry name" value="Bact_Acetyltransf"/>
</dbReference>
<evidence type="ECO:0000256" key="2">
    <source>
        <dbReference type="ARBA" id="ARBA00023315"/>
    </source>
</evidence>
<proteinExistence type="predicted"/>
<keyword evidence="5" id="KW-1185">Reference proteome</keyword>
<name>A0A643F9D6_IDEDE</name>
<gene>
    <name evidence="4" type="ORF">F7Q92_15820</name>
</gene>
<sequence length="74" mass="8005">MYVQPGARGSGVAQGMLALLEAAAAADGCPEILLETGPFQPQAIAFYEKQGYRRRAAFGDYPEHPMSVFMGKRL</sequence>
<keyword evidence="2" id="KW-0012">Acyltransferase</keyword>
<dbReference type="PANTHER" id="PTHR43877">
    <property type="entry name" value="AMINOALKYLPHOSPHONATE N-ACETYLTRANSFERASE-RELATED-RELATED"/>
    <property type="match status" value="1"/>
</dbReference>
<dbReference type="AlphaFoldDB" id="A0A643F9D6"/>
<dbReference type="OrthoDB" id="9803233at2"/>
<dbReference type="Gene3D" id="3.40.630.30">
    <property type="match status" value="1"/>
</dbReference>
<reference evidence="4 5" key="1">
    <citation type="submission" date="2019-09" db="EMBL/GenBank/DDBJ databases">
        <title>Draft genome sequences of 48 bacterial type strains from the CCUG.</title>
        <authorList>
            <person name="Tunovic T."/>
            <person name="Pineiro-Iglesias B."/>
            <person name="Unosson C."/>
            <person name="Inganas E."/>
            <person name="Ohlen M."/>
            <person name="Cardew S."/>
            <person name="Jensie-Markopoulos S."/>
            <person name="Salva-Serra F."/>
            <person name="Jaen-Luchoro D."/>
            <person name="Karlsson R."/>
            <person name="Svensson-Stadler L."/>
            <person name="Chun J."/>
            <person name="Moore E."/>
        </authorList>
    </citation>
    <scope>NUCLEOTIDE SEQUENCE [LARGE SCALE GENOMIC DNA]</scope>
    <source>
        <strain evidence="4 5">CCUG 30977</strain>
    </source>
</reference>
<dbReference type="Pfam" id="PF00583">
    <property type="entry name" value="Acetyltransf_1"/>
    <property type="match status" value="1"/>
</dbReference>
<evidence type="ECO:0000313" key="5">
    <source>
        <dbReference type="Proteomes" id="UP000430120"/>
    </source>
</evidence>
<dbReference type="PANTHER" id="PTHR43877:SF2">
    <property type="entry name" value="AMINOALKYLPHOSPHONATE N-ACETYLTRANSFERASE-RELATED"/>
    <property type="match status" value="1"/>
</dbReference>
<feature type="domain" description="N-acetyltransferase" evidence="3">
    <location>
        <begin position="1"/>
        <end position="74"/>
    </location>
</feature>
<dbReference type="GO" id="GO:0016747">
    <property type="term" value="F:acyltransferase activity, transferring groups other than amino-acyl groups"/>
    <property type="evidence" value="ECO:0007669"/>
    <property type="project" value="InterPro"/>
</dbReference>
<evidence type="ECO:0000313" key="4">
    <source>
        <dbReference type="EMBL" id="KAB0578084.1"/>
    </source>
</evidence>
<accession>A0A643F9D6</accession>
<dbReference type="EMBL" id="VZPB01000043">
    <property type="protein sequence ID" value="KAB0578084.1"/>
    <property type="molecule type" value="Genomic_DNA"/>
</dbReference>
<protein>
    <submittedName>
        <fullName evidence="4">GNAT family N-acetyltransferase</fullName>
    </submittedName>
</protein>
<dbReference type="PROSITE" id="PS51186">
    <property type="entry name" value="GNAT"/>
    <property type="match status" value="1"/>
</dbReference>
<dbReference type="Proteomes" id="UP000430120">
    <property type="component" value="Unassembled WGS sequence"/>
</dbReference>
<evidence type="ECO:0000256" key="1">
    <source>
        <dbReference type="ARBA" id="ARBA00022679"/>
    </source>
</evidence>
<keyword evidence="1 4" id="KW-0808">Transferase</keyword>
<dbReference type="SUPFAM" id="SSF55729">
    <property type="entry name" value="Acyl-CoA N-acyltransferases (Nat)"/>
    <property type="match status" value="1"/>
</dbReference>